<evidence type="ECO:0000313" key="3">
    <source>
        <dbReference type="Proteomes" id="UP001597541"/>
    </source>
</evidence>
<dbReference type="EMBL" id="JBHUME010000010">
    <property type="protein sequence ID" value="MFD2614124.1"/>
    <property type="molecule type" value="Genomic_DNA"/>
</dbReference>
<dbReference type="SUPFAM" id="SSF53067">
    <property type="entry name" value="Actin-like ATPase domain"/>
    <property type="match status" value="1"/>
</dbReference>
<dbReference type="EC" id="2.7.1.170" evidence="1"/>
<keyword evidence="1" id="KW-0547">Nucleotide-binding</keyword>
<dbReference type="HAMAP" id="MF_01270">
    <property type="entry name" value="AnhMurNAc_kinase"/>
    <property type="match status" value="1"/>
</dbReference>
<dbReference type="RefSeq" id="WP_377604648.1">
    <property type="nucleotide sequence ID" value="NZ_JBHUME010000010.1"/>
</dbReference>
<proteinExistence type="inferred from homology"/>
<comment type="pathway">
    <text evidence="1">Cell wall biogenesis; peptidoglycan recycling.</text>
</comment>
<dbReference type="NCBIfam" id="NF007148">
    <property type="entry name" value="PRK09585.3-2"/>
    <property type="match status" value="1"/>
</dbReference>
<keyword evidence="1 2" id="KW-0418">Kinase</keyword>
<comment type="caution">
    <text evidence="2">The sequence shown here is derived from an EMBL/GenBank/DDBJ whole genome shotgun (WGS) entry which is preliminary data.</text>
</comment>
<sequence>MIANILQKPARLIVGLMSGTSLDGIDAALVRIQGRGIDSKVELLHFLSVPYEEELREKIKELCSEEHSSSPKISGMNFYLAQHWSEAVKEVVREAGLSMADIDLVSSHGQTIWHMPEADPLNPYRPKSTLQIGDLSVLSKATGILTVGDFRPADMAVGGHGAPLTPYADYIMFRHKEKGRILQNIGGIGNCASIPAGAAPEQIIAFDTGPGNMIIDQAAYELSEGRLSYDRGGEWASQGKVDEGLLGEMMKHPYLSKPPVKTTGREEFGKEYASGWIRRAVEKQLAPQDIMATFTAFTARTIAASYRDFILPGTRIDEVLVSGGGAHNAALMKMLAELLPEQKIMASDEAGVSGDAKEAVAFAVFADHYIHGVPNNLISATGADRPAVMGKLALPW</sequence>
<organism evidence="2 3">
    <name type="scientific">Paenibacillus gansuensis</name>
    <dbReference type="NCBI Taxonomy" id="306542"/>
    <lineage>
        <taxon>Bacteria</taxon>
        <taxon>Bacillati</taxon>
        <taxon>Bacillota</taxon>
        <taxon>Bacilli</taxon>
        <taxon>Bacillales</taxon>
        <taxon>Paenibacillaceae</taxon>
        <taxon>Paenibacillus</taxon>
    </lineage>
</organism>
<evidence type="ECO:0000313" key="2">
    <source>
        <dbReference type="EMBL" id="MFD2614124.1"/>
    </source>
</evidence>
<comment type="catalytic activity">
    <reaction evidence="1">
        <text>1,6-anhydro-N-acetyl-beta-muramate + ATP + H2O = N-acetyl-D-muramate 6-phosphate + ADP + H(+)</text>
        <dbReference type="Rhea" id="RHEA:24952"/>
        <dbReference type="ChEBI" id="CHEBI:15377"/>
        <dbReference type="ChEBI" id="CHEBI:15378"/>
        <dbReference type="ChEBI" id="CHEBI:30616"/>
        <dbReference type="ChEBI" id="CHEBI:58690"/>
        <dbReference type="ChEBI" id="CHEBI:58722"/>
        <dbReference type="ChEBI" id="CHEBI:456216"/>
        <dbReference type="EC" id="2.7.1.170"/>
    </reaction>
</comment>
<dbReference type="GO" id="GO:0016301">
    <property type="term" value="F:kinase activity"/>
    <property type="evidence" value="ECO:0007669"/>
    <property type="project" value="UniProtKB-KW"/>
</dbReference>
<reference evidence="3" key="1">
    <citation type="journal article" date="2019" name="Int. J. Syst. Evol. Microbiol.">
        <title>The Global Catalogue of Microorganisms (GCM) 10K type strain sequencing project: providing services to taxonomists for standard genome sequencing and annotation.</title>
        <authorList>
            <consortium name="The Broad Institute Genomics Platform"/>
            <consortium name="The Broad Institute Genome Sequencing Center for Infectious Disease"/>
            <person name="Wu L."/>
            <person name="Ma J."/>
        </authorList>
    </citation>
    <scope>NUCLEOTIDE SEQUENCE [LARGE SCALE GENOMIC DNA]</scope>
    <source>
        <strain evidence="3">KCTC 3950</strain>
    </source>
</reference>
<dbReference type="InterPro" id="IPR005338">
    <property type="entry name" value="Anhydro_N_Ac-Mur_kinase"/>
</dbReference>
<dbReference type="Gene3D" id="3.30.420.40">
    <property type="match status" value="2"/>
</dbReference>
<dbReference type="NCBIfam" id="NF007142">
    <property type="entry name" value="PRK09585.2-1"/>
    <property type="match status" value="1"/>
</dbReference>
<feature type="binding site" evidence="1">
    <location>
        <begin position="19"/>
        <end position="26"/>
    </location>
    <ligand>
        <name>ATP</name>
        <dbReference type="ChEBI" id="CHEBI:30616"/>
    </ligand>
</feature>
<comment type="similarity">
    <text evidence="1">Belongs to the anhydro-N-acetylmuramic acid kinase family.</text>
</comment>
<dbReference type="Proteomes" id="UP001597541">
    <property type="component" value="Unassembled WGS sequence"/>
</dbReference>
<dbReference type="InterPro" id="IPR043129">
    <property type="entry name" value="ATPase_NBD"/>
</dbReference>
<accession>A0ABW5PG56</accession>
<keyword evidence="1" id="KW-0119">Carbohydrate metabolism</keyword>
<protein>
    <recommendedName>
        <fullName evidence="1">Anhydro-N-acetylmuramic acid kinase</fullName>
        <ecNumber evidence="1">2.7.1.170</ecNumber>
    </recommendedName>
    <alternativeName>
        <fullName evidence="1">AnhMurNAc kinase</fullName>
    </alternativeName>
</protein>
<dbReference type="CDD" id="cd24050">
    <property type="entry name" value="ASKHA_NBD_ANMK"/>
    <property type="match status" value="1"/>
</dbReference>
<dbReference type="Pfam" id="PF03702">
    <property type="entry name" value="AnmK"/>
    <property type="match status" value="1"/>
</dbReference>
<comment type="pathway">
    <text evidence="1">Amino-sugar metabolism; 1,6-anhydro-N-acetylmuramate degradation.</text>
</comment>
<comment type="function">
    <text evidence="1">Catalyzes the specific phosphorylation of 1,6-anhydro-N-acetylmuramic acid (anhMurNAc) with the simultaneous cleavage of the 1,6-anhydro ring, generating MurNAc-6-P. Is required for the utilization of anhMurNAc either imported from the medium or derived from its own cell wall murein, and thus plays a role in cell wall recycling.</text>
</comment>
<keyword evidence="3" id="KW-1185">Reference proteome</keyword>
<gene>
    <name evidence="1" type="primary">anmK</name>
    <name evidence="2" type="ORF">ACFSUF_17085</name>
</gene>
<dbReference type="PANTHER" id="PTHR30605">
    <property type="entry name" value="ANHYDRO-N-ACETYLMURAMIC ACID KINASE"/>
    <property type="match status" value="1"/>
</dbReference>
<keyword evidence="1" id="KW-0067">ATP-binding</keyword>
<dbReference type="PANTHER" id="PTHR30605:SF0">
    <property type="entry name" value="ANHYDRO-N-ACETYLMURAMIC ACID KINASE"/>
    <property type="match status" value="1"/>
</dbReference>
<keyword evidence="1 2" id="KW-0808">Transferase</keyword>
<evidence type="ECO:0000256" key="1">
    <source>
        <dbReference type="HAMAP-Rule" id="MF_01270"/>
    </source>
</evidence>
<name>A0ABW5PG56_9BACL</name>